<comment type="caution">
    <text evidence="1">The sequence shown here is derived from an EMBL/GenBank/DDBJ whole genome shotgun (WGS) entry which is preliminary data.</text>
</comment>
<gene>
    <name evidence="1" type="ORF">DFR58_113133</name>
</gene>
<proteinExistence type="predicted"/>
<name>A0A369B1K3_9FIRM</name>
<sequence>MLNSKIKDLEKDINDGTGKEWTKSLDKDLFSYIKDLGNGSIHPNGGDISKQSTFDDDLVVSIDLLFREFLDEIYEKPIRKASIKSVLSNAANKVNK</sequence>
<dbReference type="Proteomes" id="UP000253034">
    <property type="component" value="Unassembled WGS sequence"/>
</dbReference>
<reference evidence="1 2" key="1">
    <citation type="submission" date="2018-07" db="EMBL/GenBank/DDBJ databases">
        <title>Genomic Encyclopedia of Type Strains, Phase IV (KMG-IV): sequencing the most valuable type-strain genomes for metagenomic binning, comparative biology and taxonomic classification.</title>
        <authorList>
            <person name="Goeker M."/>
        </authorList>
    </citation>
    <scope>NUCLEOTIDE SEQUENCE [LARGE SCALE GENOMIC DNA]</scope>
    <source>
        <strain evidence="1 2">DSM 27016</strain>
    </source>
</reference>
<organism evidence="1 2">
    <name type="scientific">Anaerobacterium chartisolvens</name>
    <dbReference type="NCBI Taxonomy" id="1297424"/>
    <lineage>
        <taxon>Bacteria</taxon>
        <taxon>Bacillati</taxon>
        <taxon>Bacillota</taxon>
        <taxon>Clostridia</taxon>
        <taxon>Eubacteriales</taxon>
        <taxon>Oscillospiraceae</taxon>
        <taxon>Anaerobacterium</taxon>
    </lineage>
</organism>
<evidence type="ECO:0000313" key="2">
    <source>
        <dbReference type="Proteomes" id="UP000253034"/>
    </source>
</evidence>
<evidence type="ECO:0008006" key="3">
    <source>
        <dbReference type="Google" id="ProtNLM"/>
    </source>
</evidence>
<protein>
    <recommendedName>
        <fullName evidence="3">DUF4145 domain-containing protein</fullName>
    </recommendedName>
</protein>
<evidence type="ECO:0000313" key="1">
    <source>
        <dbReference type="EMBL" id="RCX15550.1"/>
    </source>
</evidence>
<dbReference type="AlphaFoldDB" id="A0A369B1K3"/>
<accession>A0A369B1K3</accession>
<dbReference type="EMBL" id="QPJT01000013">
    <property type="protein sequence ID" value="RCX15550.1"/>
    <property type="molecule type" value="Genomic_DNA"/>
</dbReference>
<keyword evidence="2" id="KW-1185">Reference proteome</keyword>